<keyword evidence="3" id="KW-1185">Reference proteome</keyword>
<protein>
    <recommendedName>
        <fullName evidence="1">NACHT domain-containing protein</fullName>
    </recommendedName>
</protein>
<evidence type="ECO:0000259" key="1">
    <source>
        <dbReference type="Pfam" id="PF05729"/>
    </source>
</evidence>
<dbReference type="PANTHER" id="PTHR47691">
    <property type="entry name" value="REGULATOR-RELATED"/>
    <property type="match status" value="1"/>
</dbReference>
<accession>A0AAW0EBZ6</accession>
<dbReference type="SMART" id="SM00028">
    <property type="entry name" value="TPR"/>
    <property type="match status" value="3"/>
</dbReference>
<dbReference type="InterPro" id="IPR007111">
    <property type="entry name" value="NACHT_NTPase"/>
</dbReference>
<feature type="domain" description="NACHT" evidence="1">
    <location>
        <begin position="213"/>
        <end position="333"/>
    </location>
</feature>
<dbReference type="Pfam" id="PF05729">
    <property type="entry name" value="NACHT"/>
    <property type="match status" value="1"/>
</dbReference>
<proteinExistence type="predicted"/>
<dbReference type="InterPro" id="IPR059179">
    <property type="entry name" value="MLKL-like_MCAfunc"/>
</dbReference>
<organism evidence="2 3">
    <name type="scientific">Favolaschia claudopus</name>
    <dbReference type="NCBI Taxonomy" id="2862362"/>
    <lineage>
        <taxon>Eukaryota</taxon>
        <taxon>Fungi</taxon>
        <taxon>Dikarya</taxon>
        <taxon>Basidiomycota</taxon>
        <taxon>Agaricomycotina</taxon>
        <taxon>Agaricomycetes</taxon>
        <taxon>Agaricomycetidae</taxon>
        <taxon>Agaricales</taxon>
        <taxon>Marasmiineae</taxon>
        <taxon>Mycenaceae</taxon>
        <taxon>Favolaschia</taxon>
    </lineage>
</organism>
<name>A0AAW0EBZ6_9AGAR</name>
<evidence type="ECO:0000313" key="2">
    <source>
        <dbReference type="EMBL" id="KAK7062371.1"/>
    </source>
</evidence>
<dbReference type="Proteomes" id="UP001362999">
    <property type="component" value="Unassembled WGS sequence"/>
</dbReference>
<dbReference type="InterPro" id="IPR019734">
    <property type="entry name" value="TPR_rpt"/>
</dbReference>
<comment type="caution">
    <text evidence="2">The sequence shown here is derived from an EMBL/GenBank/DDBJ whole genome shotgun (WGS) entry which is preliminary data.</text>
</comment>
<sequence>MYAVSGGKALAEALNSVADLIPLPFLSSFVDIAIKVLEACERQEATAIEEDLMDLQERVYNLMLAVVNTVPVNRKASIALQDKVRRLQLILDGILSDVAKIKAQKKWLLLFFHSLNKDRVDRCVSRLNAALEQFTVVNQIQVEDVLDKIRVDYSAFAAQLNRIEDAVNRTTQPHNAPSAHPRQDMPPPSRRLFGREALIDQVASLLTVESTSRVCITGAGGMGKTSVALAVAESATITTIFKKEYIFWIPCIEAKSSDLLRRILYAQLRVTAETYDSLEPLLEELDANKERRLLLLDNFETPWLSGEGRDKVGDILARLAALPHIALLVTMTSSFTPGDIEWQHRPLAPLDPGAAREAFKAKYRDAAGGDQLAEDQRELDEFLASIGHMPLAITLAAAIGGRLRVSPAELLRDWRTAGIGIMSGHETLSMDETIRVSMERGVVRSNPDAMTVLAVLSMLPAGTTGDNLRWWAPSVASPFAAVQTLRAAALVEQGDGPFASTRIYVRPPILSYMSQQNRISVEIRNQVHDACYAFVLRHKSIPDERKFKADLAALAAEESNIQGLLMDTELPELRPSAIDALIAFGFYQSWTKASTAVASRALKIAQAARDAIAAVNGTDMGAAARRVAEAHQCLAASYSTLSQYKKASRHFEQASVCFKSLPEGADLGSSGECSMQTLRMWRLMKTPRSGESLEPLVKTTQTDLSHDPVKKYHVALGLLCLGEFQWWLRRGDEALETLGSAKTIFEQLDCPASAAECLYYIARSHMRRNEPSEALQVARDALTRAEESGELGLLCRILGINARYLMILELHDDALSMITRYLAAGQSVGFPIGIAQSLELLAYNCAARMDISGARVAYEAAQAQFRKRGSTRPGRRGVARCTENVERLRVLPELNQDSFATVSKPVPWC</sequence>
<evidence type="ECO:0000313" key="3">
    <source>
        <dbReference type="Proteomes" id="UP001362999"/>
    </source>
</evidence>
<dbReference type="PANTHER" id="PTHR47691:SF3">
    <property type="entry name" value="HTH-TYPE TRANSCRIPTIONAL REGULATOR RV0890C-RELATED"/>
    <property type="match status" value="1"/>
</dbReference>
<dbReference type="EMBL" id="JAWWNJ010000002">
    <property type="protein sequence ID" value="KAK7062371.1"/>
    <property type="molecule type" value="Genomic_DNA"/>
</dbReference>
<gene>
    <name evidence="2" type="ORF">R3P38DRAFT_3303306</name>
</gene>
<dbReference type="Gene3D" id="1.25.40.10">
    <property type="entry name" value="Tetratricopeptide repeat domain"/>
    <property type="match status" value="1"/>
</dbReference>
<dbReference type="CDD" id="cd21037">
    <property type="entry name" value="MLKL_NTD"/>
    <property type="match status" value="1"/>
</dbReference>
<dbReference type="SUPFAM" id="SSF52540">
    <property type="entry name" value="P-loop containing nucleoside triphosphate hydrolases"/>
    <property type="match status" value="1"/>
</dbReference>
<dbReference type="InterPro" id="IPR027417">
    <property type="entry name" value="P-loop_NTPase"/>
</dbReference>
<dbReference type="AlphaFoldDB" id="A0AAW0EBZ6"/>
<dbReference type="InterPro" id="IPR011990">
    <property type="entry name" value="TPR-like_helical_dom_sf"/>
</dbReference>
<dbReference type="Gene3D" id="3.40.50.300">
    <property type="entry name" value="P-loop containing nucleotide triphosphate hydrolases"/>
    <property type="match status" value="1"/>
</dbReference>
<reference evidence="2 3" key="1">
    <citation type="journal article" date="2024" name="J Genomics">
        <title>Draft genome sequencing and assembly of Favolaschia claudopus CIRM-BRFM 2984 isolated from oak limbs.</title>
        <authorList>
            <person name="Navarro D."/>
            <person name="Drula E."/>
            <person name="Chaduli D."/>
            <person name="Cazenave R."/>
            <person name="Ahrendt S."/>
            <person name="Wang J."/>
            <person name="Lipzen A."/>
            <person name="Daum C."/>
            <person name="Barry K."/>
            <person name="Grigoriev I.V."/>
            <person name="Favel A."/>
            <person name="Rosso M.N."/>
            <person name="Martin F."/>
        </authorList>
    </citation>
    <scope>NUCLEOTIDE SEQUENCE [LARGE SCALE GENOMIC DNA]</scope>
    <source>
        <strain evidence="2 3">CIRM-BRFM 2984</strain>
    </source>
</reference>
<dbReference type="SUPFAM" id="SSF48452">
    <property type="entry name" value="TPR-like"/>
    <property type="match status" value="1"/>
</dbReference>